<sequence>MSSQSKKDVLKNKENGQGVEILEHDDFNVGKLMQELNGAESMLNSIEARAAELDTKLDDLLKEASNNTPSDKTA</sequence>
<keyword evidence="1" id="KW-0175">Coiled coil</keyword>
<dbReference type="AlphaFoldDB" id="A0A8H7ULZ3"/>
<evidence type="ECO:0000256" key="1">
    <source>
        <dbReference type="SAM" id="Coils"/>
    </source>
</evidence>
<evidence type="ECO:0000313" key="2">
    <source>
        <dbReference type="EMBL" id="KAG2183684.1"/>
    </source>
</evidence>
<comment type="caution">
    <text evidence="2">The sequence shown here is derived from an EMBL/GenBank/DDBJ whole genome shotgun (WGS) entry which is preliminary data.</text>
</comment>
<name>A0A8H7ULZ3_MORIS</name>
<dbReference type="OrthoDB" id="10391829at2759"/>
<gene>
    <name evidence="2" type="ORF">INT43_006692</name>
</gene>
<protein>
    <submittedName>
        <fullName evidence="2">Uncharacterized protein</fullName>
    </submittedName>
</protein>
<dbReference type="Proteomes" id="UP000654370">
    <property type="component" value="Unassembled WGS sequence"/>
</dbReference>
<evidence type="ECO:0000313" key="3">
    <source>
        <dbReference type="Proteomes" id="UP000654370"/>
    </source>
</evidence>
<reference evidence="2" key="1">
    <citation type="submission" date="2020-12" db="EMBL/GenBank/DDBJ databases">
        <title>Metabolic potential, ecology and presence of endohyphal bacteria is reflected in genomic diversity of Mucoromycotina.</title>
        <authorList>
            <person name="Muszewska A."/>
            <person name="Okrasinska A."/>
            <person name="Steczkiewicz K."/>
            <person name="Drgas O."/>
            <person name="Orlowska M."/>
            <person name="Perlinska-Lenart U."/>
            <person name="Aleksandrzak-Piekarczyk T."/>
            <person name="Szatraj K."/>
            <person name="Zielenkiewicz U."/>
            <person name="Pilsyk S."/>
            <person name="Malc E."/>
            <person name="Mieczkowski P."/>
            <person name="Kruszewska J.S."/>
            <person name="Biernat P."/>
            <person name="Pawlowska J."/>
        </authorList>
    </citation>
    <scope>NUCLEOTIDE SEQUENCE</scope>
    <source>
        <strain evidence="2">WA0000067209</strain>
    </source>
</reference>
<proteinExistence type="predicted"/>
<accession>A0A8H7ULZ3</accession>
<keyword evidence="3" id="KW-1185">Reference proteome</keyword>
<dbReference type="EMBL" id="JAEPQZ010000003">
    <property type="protein sequence ID" value="KAG2183684.1"/>
    <property type="molecule type" value="Genomic_DNA"/>
</dbReference>
<feature type="coiled-coil region" evidence="1">
    <location>
        <begin position="29"/>
        <end position="63"/>
    </location>
</feature>
<organism evidence="2 3">
    <name type="scientific">Mortierella isabellina</name>
    <name type="common">Filamentous fungus</name>
    <name type="synonym">Umbelopsis isabellina</name>
    <dbReference type="NCBI Taxonomy" id="91625"/>
    <lineage>
        <taxon>Eukaryota</taxon>
        <taxon>Fungi</taxon>
        <taxon>Fungi incertae sedis</taxon>
        <taxon>Mucoromycota</taxon>
        <taxon>Mucoromycotina</taxon>
        <taxon>Umbelopsidomycetes</taxon>
        <taxon>Umbelopsidales</taxon>
        <taxon>Umbelopsidaceae</taxon>
        <taxon>Umbelopsis</taxon>
    </lineage>
</organism>